<gene>
    <name evidence="1" type="ORF">BBP83_01265</name>
</gene>
<protein>
    <submittedName>
        <fullName evidence="1">Uncharacterized protein</fullName>
    </submittedName>
</protein>
<dbReference type="AlphaFoldDB" id="A0A1C3D0H7"/>
<keyword evidence="2" id="KW-1185">Reference proteome</keyword>
<evidence type="ECO:0000313" key="1">
    <source>
        <dbReference type="EMBL" id="ODA14470.1"/>
    </source>
</evidence>
<organism evidence="1 2">
    <name type="scientific">Acinetobacter celticus</name>
    <dbReference type="NCBI Taxonomy" id="1891224"/>
    <lineage>
        <taxon>Bacteria</taxon>
        <taxon>Pseudomonadati</taxon>
        <taxon>Pseudomonadota</taxon>
        <taxon>Gammaproteobacteria</taxon>
        <taxon>Moraxellales</taxon>
        <taxon>Moraxellaceae</taxon>
        <taxon>Acinetobacter</taxon>
    </lineage>
</organism>
<dbReference type="Proteomes" id="UP000186553">
    <property type="component" value="Unassembled WGS sequence"/>
</dbReference>
<dbReference type="EMBL" id="MBDL01000001">
    <property type="protein sequence ID" value="ODA14470.1"/>
    <property type="molecule type" value="Genomic_DNA"/>
</dbReference>
<sequence>MAPIIAPLKVPKTGRMLPATAPMSAPLTVGENFDAFAQHLGEFVAASKGAESKADDEFSVVIVLSIANEKECLV</sequence>
<proteinExistence type="predicted"/>
<comment type="caution">
    <text evidence="1">The sequence shown here is derived from an EMBL/GenBank/DDBJ whole genome shotgun (WGS) entry which is preliminary data.</text>
</comment>
<name>A0A1C3D0H7_9GAMM</name>
<evidence type="ECO:0000313" key="2">
    <source>
        <dbReference type="Proteomes" id="UP000186553"/>
    </source>
</evidence>
<reference evidence="1 2" key="1">
    <citation type="submission" date="2016-07" db="EMBL/GenBank/DDBJ databases">
        <title>Acinetobacter sp. ANC 4603.</title>
        <authorList>
            <person name="Radolfova-Krizova L."/>
            <person name="Nemec A."/>
        </authorList>
    </citation>
    <scope>NUCLEOTIDE SEQUENCE [LARGE SCALE GENOMIC DNA]</scope>
    <source>
        <strain evidence="1 2">ANC 4603</strain>
    </source>
</reference>
<accession>A0A1C3D0H7</accession>